<comment type="caution">
    <text evidence="1">The sequence shown here is derived from an EMBL/GenBank/DDBJ whole genome shotgun (WGS) entry which is preliminary data.</text>
</comment>
<protein>
    <recommendedName>
        <fullName evidence="3">Secreted protein</fullName>
    </recommendedName>
</protein>
<reference evidence="1 2" key="1">
    <citation type="journal article" date="2023" name="IScience">
        <title>Expanded male sex-determining region conserved during the evolution of homothallism in the green alga Volvox.</title>
        <authorList>
            <person name="Yamamoto K."/>
            <person name="Matsuzaki R."/>
            <person name="Mahakham W."/>
            <person name="Heman W."/>
            <person name="Sekimoto H."/>
            <person name="Kawachi M."/>
            <person name="Minakuchi Y."/>
            <person name="Toyoda A."/>
            <person name="Nozaki H."/>
        </authorList>
    </citation>
    <scope>NUCLEOTIDE SEQUENCE [LARGE SCALE GENOMIC DNA]</scope>
    <source>
        <strain evidence="1 2">NIES-4468</strain>
    </source>
</reference>
<evidence type="ECO:0000313" key="1">
    <source>
        <dbReference type="EMBL" id="GLI58964.1"/>
    </source>
</evidence>
<organism evidence="1 2">
    <name type="scientific">Volvox africanus</name>
    <dbReference type="NCBI Taxonomy" id="51714"/>
    <lineage>
        <taxon>Eukaryota</taxon>
        <taxon>Viridiplantae</taxon>
        <taxon>Chlorophyta</taxon>
        <taxon>core chlorophytes</taxon>
        <taxon>Chlorophyceae</taxon>
        <taxon>CS clade</taxon>
        <taxon>Chlamydomonadales</taxon>
        <taxon>Volvocaceae</taxon>
        <taxon>Volvox</taxon>
    </lineage>
</organism>
<gene>
    <name evidence="1" type="ORF">VaNZ11_000749</name>
</gene>
<proteinExistence type="predicted"/>
<keyword evidence="2" id="KW-1185">Reference proteome</keyword>
<dbReference type="EMBL" id="BSDZ01000003">
    <property type="protein sequence ID" value="GLI58964.1"/>
    <property type="molecule type" value="Genomic_DNA"/>
</dbReference>
<accession>A0ABQ5RND6</accession>
<evidence type="ECO:0008006" key="3">
    <source>
        <dbReference type="Google" id="ProtNLM"/>
    </source>
</evidence>
<evidence type="ECO:0000313" key="2">
    <source>
        <dbReference type="Proteomes" id="UP001165090"/>
    </source>
</evidence>
<sequence>MLTLVIPQAAAAAVRCASAVHTCCQHLSIASKNFKAGVVQEHTQRQRGSPGRRALQTAAHSPGAGCCQAEGQRGWIHRLKYHLQVNASGVPGGWDTRILALHRMVAVGAVAFLGT</sequence>
<name>A0ABQ5RND6_9CHLO</name>
<dbReference type="Proteomes" id="UP001165090">
    <property type="component" value="Unassembled WGS sequence"/>
</dbReference>